<organism evidence="1 2">
    <name type="scientific">Candidatus Gottesmanbacteria bacterium GW2011_GWB1_44_11c</name>
    <dbReference type="NCBI Taxonomy" id="1618447"/>
    <lineage>
        <taxon>Bacteria</taxon>
        <taxon>Candidatus Gottesmaniibacteriota</taxon>
    </lineage>
</organism>
<comment type="caution">
    <text evidence="1">The sequence shown here is derived from an EMBL/GenBank/DDBJ whole genome shotgun (WGS) entry which is preliminary data.</text>
</comment>
<reference evidence="1 2" key="1">
    <citation type="journal article" date="2015" name="Nature">
        <title>rRNA introns, odd ribosomes, and small enigmatic genomes across a large radiation of phyla.</title>
        <authorList>
            <person name="Brown C.T."/>
            <person name="Hug L.A."/>
            <person name="Thomas B.C."/>
            <person name="Sharon I."/>
            <person name="Castelle C.J."/>
            <person name="Singh A."/>
            <person name="Wilkins M.J."/>
            <person name="Williams K.H."/>
            <person name="Banfield J.F."/>
        </authorList>
    </citation>
    <scope>NUCLEOTIDE SEQUENCE [LARGE SCALE GENOMIC DNA]</scope>
</reference>
<name>A0A0G1GJ06_9BACT</name>
<protein>
    <submittedName>
        <fullName evidence="1">Uncharacterized protein</fullName>
    </submittedName>
</protein>
<sequence length="93" mass="10452">MKTECVYQPMDTSRLGGPAVPSKFIREATADIVNYQKDTEKITPQQFEILQNLCYSARVAGTTDFLELEHVYDETGLSGLPLCETCEHHQSVL</sequence>
<dbReference type="EMBL" id="LCHM01000072">
    <property type="protein sequence ID" value="KKT34525.1"/>
    <property type="molecule type" value="Genomic_DNA"/>
</dbReference>
<evidence type="ECO:0000313" key="2">
    <source>
        <dbReference type="Proteomes" id="UP000034617"/>
    </source>
</evidence>
<dbReference type="Proteomes" id="UP000034617">
    <property type="component" value="Unassembled WGS sequence"/>
</dbReference>
<proteinExistence type="predicted"/>
<gene>
    <name evidence="1" type="ORF">UW22_C0072G0004</name>
</gene>
<accession>A0A0G1GJ06</accession>
<dbReference type="AlphaFoldDB" id="A0A0G1GJ06"/>
<evidence type="ECO:0000313" key="1">
    <source>
        <dbReference type="EMBL" id="KKT34525.1"/>
    </source>
</evidence>